<reference evidence="1" key="1">
    <citation type="submission" date="2021-06" db="EMBL/GenBank/DDBJ databases">
        <authorList>
            <person name="Kallberg Y."/>
            <person name="Tangrot J."/>
            <person name="Rosling A."/>
        </authorList>
    </citation>
    <scope>NUCLEOTIDE SEQUENCE</scope>
    <source>
        <strain evidence="1">MA453B</strain>
    </source>
</reference>
<comment type="caution">
    <text evidence="1">The sequence shown here is derived from an EMBL/GenBank/DDBJ whole genome shotgun (WGS) entry which is preliminary data.</text>
</comment>
<evidence type="ECO:0000313" key="2">
    <source>
        <dbReference type="Proteomes" id="UP000789405"/>
    </source>
</evidence>
<keyword evidence="2" id="KW-1185">Reference proteome</keyword>
<dbReference type="Proteomes" id="UP000789405">
    <property type="component" value="Unassembled WGS sequence"/>
</dbReference>
<proteinExistence type="predicted"/>
<feature type="non-terminal residue" evidence="1">
    <location>
        <position position="112"/>
    </location>
</feature>
<organism evidence="1 2">
    <name type="scientific">Dentiscutata erythropus</name>
    <dbReference type="NCBI Taxonomy" id="1348616"/>
    <lineage>
        <taxon>Eukaryota</taxon>
        <taxon>Fungi</taxon>
        <taxon>Fungi incertae sedis</taxon>
        <taxon>Mucoromycota</taxon>
        <taxon>Glomeromycotina</taxon>
        <taxon>Glomeromycetes</taxon>
        <taxon>Diversisporales</taxon>
        <taxon>Gigasporaceae</taxon>
        <taxon>Dentiscutata</taxon>
    </lineage>
</organism>
<dbReference type="OrthoDB" id="2482127at2759"/>
<dbReference type="AlphaFoldDB" id="A0A9N9KBG8"/>
<gene>
    <name evidence="1" type="ORF">DERYTH_LOCUS27157</name>
</gene>
<name>A0A9N9KBG8_9GLOM</name>
<protein>
    <submittedName>
        <fullName evidence="1">27680_t:CDS:1</fullName>
    </submittedName>
</protein>
<sequence length="112" mass="13327">MSKTRPFFVKNYIEDIHSSPLVIAAILEIYEKIVFTTEEELIVIKNLITNNINNYPDPTWRTRYSHLKIYDNDHYKSASIITKQHYLDIVFRILVQRNLDLELNKLIGNIFD</sequence>
<evidence type="ECO:0000313" key="1">
    <source>
        <dbReference type="EMBL" id="CAG8821616.1"/>
    </source>
</evidence>
<dbReference type="EMBL" id="CAJVPY010060977">
    <property type="protein sequence ID" value="CAG8821616.1"/>
    <property type="molecule type" value="Genomic_DNA"/>
</dbReference>
<accession>A0A9N9KBG8</accession>